<name>A0A835YZM2_9STRA</name>
<dbReference type="InterPro" id="IPR027246">
    <property type="entry name" value="Porin_Euk/Tom40"/>
</dbReference>
<dbReference type="PANTHER" id="PTHR11743:SF70">
    <property type="entry name" value="GH26960P-RELATED"/>
    <property type="match status" value="1"/>
</dbReference>
<reference evidence="1" key="1">
    <citation type="submission" date="2021-02" db="EMBL/GenBank/DDBJ databases">
        <title>First Annotated Genome of the Yellow-green Alga Tribonema minus.</title>
        <authorList>
            <person name="Mahan K.M."/>
        </authorList>
    </citation>
    <scope>NUCLEOTIDE SEQUENCE</scope>
    <source>
        <strain evidence="1">UTEX B ZZ1240</strain>
    </source>
</reference>
<dbReference type="Gene3D" id="2.40.160.10">
    <property type="entry name" value="Porin"/>
    <property type="match status" value="1"/>
</dbReference>
<dbReference type="Pfam" id="PF01459">
    <property type="entry name" value="Porin_3"/>
    <property type="match status" value="1"/>
</dbReference>
<dbReference type="GO" id="GO:0008308">
    <property type="term" value="F:voltage-gated monoatomic anion channel activity"/>
    <property type="evidence" value="ECO:0007669"/>
    <property type="project" value="InterPro"/>
</dbReference>
<evidence type="ECO:0000313" key="2">
    <source>
        <dbReference type="Proteomes" id="UP000664859"/>
    </source>
</evidence>
<dbReference type="PANTHER" id="PTHR11743">
    <property type="entry name" value="VOLTAGE-DEPENDENT ANION-SELECTIVE CHANNEL"/>
    <property type="match status" value="1"/>
</dbReference>
<dbReference type="Proteomes" id="UP000664859">
    <property type="component" value="Unassembled WGS sequence"/>
</dbReference>
<keyword evidence="2" id="KW-1185">Reference proteome</keyword>
<evidence type="ECO:0000313" key="1">
    <source>
        <dbReference type="EMBL" id="KAG5180109.1"/>
    </source>
</evidence>
<organism evidence="1 2">
    <name type="scientific">Tribonema minus</name>
    <dbReference type="NCBI Taxonomy" id="303371"/>
    <lineage>
        <taxon>Eukaryota</taxon>
        <taxon>Sar</taxon>
        <taxon>Stramenopiles</taxon>
        <taxon>Ochrophyta</taxon>
        <taxon>PX clade</taxon>
        <taxon>Xanthophyceae</taxon>
        <taxon>Tribonematales</taxon>
        <taxon>Tribonemataceae</taxon>
        <taxon>Tribonema</taxon>
    </lineage>
</organism>
<gene>
    <name evidence="1" type="ORF">JKP88DRAFT_223477</name>
</gene>
<dbReference type="OrthoDB" id="7827681at2759"/>
<comment type="caution">
    <text evidence="1">The sequence shown here is derived from an EMBL/GenBank/DDBJ whole genome shotgun (WGS) entry which is preliminary data.</text>
</comment>
<dbReference type="InterPro" id="IPR001925">
    <property type="entry name" value="Porin_Euk"/>
</dbReference>
<protein>
    <submittedName>
        <fullName evidence="1">Voltage dependent anion channel</fullName>
    </submittedName>
</protein>
<dbReference type="EMBL" id="JAFCMP010000412">
    <property type="protein sequence ID" value="KAG5180109.1"/>
    <property type="molecule type" value="Genomic_DNA"/>
</dbReference>
<sequence length="273" mass="28432">MVVPPFYKDLTKVVNDLLTDDFSLKRTVKVKHTTPHNVNFTIENEHKGSAVAGKVQLKYAHKPSGFALDKVTIAQNGAKTVECSLAGLAPGLKLTAKVDDAIKGDVGAEYVGAGFAIKTDMDVEATKMVTSATAAYEGVNAGGIISAKLPGDKPAALSDYNAGVAYGGTGWFTALTTTNKMATYNLSATYAPAKNVTAVVLASLTPETGAQSVVVGTKYVCNPNTTLRAKATSDGMLHAAVQHKCTQGLIIGAATEVNAKDMQPKFGFNCTLG</sequence>
<dbReference type="InterPro" id="IPR023614">
    <property type="entry name" value="Porin_dom_sf"/>
</dbReference>
<accession>A0A835YZM2</accession>
<dbReference type="AlphaFoldDB" id="A0A835YZM2"/>
<proteinExistence type="predicted"/>
<dbReference type="GO" id="GO:0005741">
    <property type="term" value="C:mitochondrial outer membrane"/>
    <property type="evidence" value="ECO:0007669"/>
    <property type="project" value="InterPro"/>
</dbReference>